<dbReference type="RefSeq" id="WP_061968779.1">
    <property type="nucleotide sequence ID" value="NZ_FMAV01000001.1"/>
</dbReference>
<accession>A0A0V8JCU5</accession>
<protein>
    <submittedName>
        <fullName evidence="1">Uncharacterized protein</fullName>
    </submittedName>
</protein>
<organism evidence="1 2">
    <name type="scientific">Fictibacillus enclensis</name>
    <dbReference type="NCBI Taxonomy" id="1017270"/>
    <lineage>
        <taxon>Bacteria</taxon>
        <taxon>Bacillati</taxon>
        <taxon>Bacillota</taxon>
        <taxon>Bacilli</taxon>
        <taxon>Bacillales</taxon>
        <taxon>Fictibacillaceae</taxon>
        <taxon>Fictibacillus</taxon>
    </lineage>
</organism>
<reference evidence="1 2" key="1">
    <citation type="journal article" date="2014" name="Antonie Van Leeuwenhoek">
        <title>Fictibacillus enclensis sp. nov., isolated from marine sediment.</title>
        <authorList>
            <person name="Dastager S.G."/>
            <person name="Mawlankar R."/>
            <person name="Srinivasan K."/>
            <person name="Tang S.K."/>
            <person name="Lee J.C."/>
            <person name="Ramana V.V."/>
            <person name="Shouche Y.S."/>
        </authorList>
    </citation>
    <scope>NUCLEOTIDE SEQUENCE [LARGE SCALE GENOMIC DNA]</scope>
    <source>
        <strain evidence="1 2">NIO-1003</strain>
    </source>
</reference>
<evidence type="ECO:0000313" key="1">
    <source>
        <dbReference type="EMBL" id="KSU84753.1"/>
    </source>
</evidence>
<name>A0A0V8JCU5_9BACL</name>
<evidence type="ECO:0000313" key="2">
    <source>
        <dbReference type="Proteomes" id="UP000054099"/>
    </source>
</evidence>
<sequence>MDELARNKKINEVLMRMRREQEKEEVADCISRAMRECGYKQENIQRVIEQVYRQFNRMKT</sequence>
<dbReference type="OrthoDB" id="2973205at2"/>
<dbReference type="AlphaFoldDB" id="A0A0V8JCU5"/>
<proteinExistence type="predicted"/>
<comment type="caution">
    <text evidence="1">The sequence shown here is derived from an EMBL/GenBank/DDBJ whole genome shotgun (WGS) entry which is preliminary data.</text>
</comment>
<dbReference type="Proteomes" id="UP000054099">
    <property type="component" value="Unassembled WGS sequence"/>
</dbReference>
<keyword evidence="2" id="KW-1185">Reference proteome</keyword>
<gene>
    <name evidence="1" type="ORF">AS030_04265</name>
</gene>
<dbReference type="EMBL" id="LNQN01000001">
    <property type="protein sequence ID" value="KSU84753.1"/>
    <property type="molecule type" value="Genomic_DNA"/>
</dbReference>